<dbReference type="EMBL" id="GL733994">
    <property type="protein sequence ID" value="EFX61912.1"/>
    <property type="molecule type" value="Genomic_DNA"/>
</dbReference>
<feature type="transmembrane region" description="Helical" evidence="6">
    <location>
        <begin position="504"/>
        <end position="527"/>
    </location>
</feature>
<feature type="transmembrane region" description="Helical" evidence="6">
    <location>
        <begin position="415"/>
        <end position="433"/>
    </location>
</feature>
<gene>
    <name evidence="8" type="ORF">DAPPUDRAFT_302678</name>
</gene>
<dbReference type="Pfam" id="PF12832">
    <property type="entry name" value="MFS_1_like"/>
    <property type="match status" value="1"/>
</dbReference>
<keyword evidence="3 6" id="KW-0812">Transmembrane</keyword>
<comment type="similarity">
    <text evidence="2">Belongs to the major facilitator superfamily. MFSD6 family.</text>
</comment>
<dbReference type="AlphaFoldDB" id="E9I268"/>
<feature type="transmembrane region" description="Helical" evidence="6">
    <location>
        <begin position="80"/>
        <end position="100"/>
    </location>
</feature>
<evidence type="ECO:0000256" key="4">
    <source>
        <dbReference type="ARBA" id="ARBA00022989"/>
    </source>
</evidence>
<protein>
    <recommendedName>
        <fullName evidence="7">Major facilitator superfamily associated domain-containing protein</fullName>
    </recommendedName>
</protein>
<organism evidence="8 9">
    <name type="scientific">Daphnia pulex</name>
    <name type="common">Water flea</name>
    <dbReference type="NCBI Taxonomy" id="6669"/>
    <lineage>
        <taxon>Eukaryota</taxon>
        <taxon>Metazoa</taxon>
        <taxon>Ecdysozoa</taxon>
        <taxon>Arthropoda</taxon>
        <taxon>Crustacea</taxon>
        <taxon>Branchiopoda</taxon>
        <taxon>Diplostraca</taxon>
        <taxon>Cladocera</taxon>
        <taxon>Anomopoda</taxon>
        <taxon>Daphniidae</taxon>
        <taxon>Daphnia</taxon>
    </lineage>
</organism>
<dbReference type="InterPro" id="IPR036259">
    <property type="entry name" value="MFS_trans_sf"/>
</dbReference>
<dbReference type="KEGG" id="dpx:DAPPUDRAFT_302678"/>
<dbReference type="PhylomeDB" id="E9I268"/>
<keyword evidence="9" id="KW-1185">Reference proteome</keyword>
<keyword evidence="5 6" id="KW-0472">Membrane</keyword>
<evidence type="ECO:0000256" key="5">
    <source>
        <dbReference type="ARBA" id="ARBA00023136"/>
    </source>
</evidence>
<dbReference type="eggNOG" id="KOG3762">
    <property type="taxonomic scope" value="Eukaryota"/>
</dbReference>
<keyword evidence="4 6" id="KW-1133">Transmembrane helix</keyword>
<feature type="transmembrane region" description="Helical" evidence="6">
    <location>
        <begin position="440"/>
        <end position="461"/>
    </location>
</feature>
<sequence length="554" mass="61463">MDEDCSKTSMKSDTDQKLDMEKTEIEKKEGLALLIYDLKQRKLIPIKILSLVVFSGYGVLLPYAAIHMKSLGISVEETGAIYSVNAVLSVLIPICSGMIADKLGNFKMSCLQNLSARSICQLDRKSGAVSRKEKTATLALKLFQSDYNIERMIPVLWMALEDESEFDHKSSDFQCSTYGEKLNLLQTVYSQDNQTENHRTTHYRMCRSQCVVQINRSDLCSDKVREEVINPQLTFWMYLLLRSVFEVFAVGSYTLFDGAALVLVNEVRGDFGFQKMFGFIGFAIFSPISGALMDHFSKNENDTNFRPAFFLFAGLFGIAAVGMLTIDLNFKPPAEKLMKNLISLLKNVELDVLLSVCVASGFLVGCTGNYLFLFLEEIGGTRSLMGLSVTISCLTAIPLLLLSDTIFRKFSVPNVLVFCLFTFVVRLIGYSYITNPNLCLVYESMEAINGALSLTSFMIYATQLGTTSTATSIQGLISATYFGLGAGIGSSVGGVLIGAFGQRVVFRILGVIAFLTGFFYFLFNILYLRLKANDKNNTAEKADSSVNRKVEEIQ</sequence>
<dbReference type="TCDB" id="2.A.1.65.5">
    <property type="family name" value="the major facilitator superfamily (mfs)"/>
</dbReference>
<feature type="transmembrane region" description="Helical" evidence="6">
    <location>
        <begin position="350"/>
        <end position="372"/>
    </location>
</feature>
<name>E9I268_DAPPU</name>
<feature type="transmembrane region" description="Helical" evidence="6">
    <location>
        <begin position="276"/>
        <end position="296"/>
    </location>
</feature>
<dbReference type="Gene3D" id="1.20.1250.20">
    <property type="entry name" value="MFS general substrate transporter like domains"/>
    <property type="match status" value="3"/>
</dbReference>
<feature type="transmembrane region" description="Helical" evidence="6">
    <location>
        <begin position="308"/>
        <end position="330"/>
    </location>
</feature>
<dbReference type="HOGENOM" id="CLU_013133_3_1_1"/>
<evidence type="ECO:0000256" key="2">
    <source>
        <dbReference type="ARBA" id="ARBA00005241"/>
    </source>
</evidence>
<proteinExistence type="inferred from homology"/>
<accession>E9I268</accession>
<reference evidence="8 9" key="1">
    <citation type="journal article" date="2011" name="Science">
        <title>The ecoresponsive genome of Daphnia pulex.</title>
        <authorList>
            <person name="Colbourne J.K."/>
            <person name="Pfrender M.E."/>
            <person name="Gilbert D."/>
            <person name="Thomas W.K."/>
            <person name="Tucker A."/>
            <person name="Oakley T.H."/>
            <person name="Tokishita S."/>
            <person name="Aerts A."/>
            <person name="Arnold G.J."/>
            <person name="Basu M.K."/>
            <person name="Bauer D.J."/>
            <person name="Caceres C.E."/>
            <person name="Carmel L."/>
            <person name="Casola C."/>
            <person name="Choi J.H."/>
            <person name="Detter J.C."/>
            <person name="Dong Q."/>
            <person name="Dusheyko S."/>
            <person name="Eads B.D."/>
            <person name="Frohlich T."/>
            <person name="Geiler-Samerotte K.A."/>
            <person name="Gerlach D."/>
            <person name="Hatcher P."/>
            <person name="Jogdeo S."/>
            <person name="Krijgsveld J."/>
            <person name="Kriventseva E.V."/>
            <person name="Kultz D."/>
            <person name="Laforsch C."/>
            <person name="Lindquist E."/>
            <person name="Lopez J."/>
            <person name="Manak J.R."/>
            <person name="Muller J."/>
            <person name="Pangilinan J."/>
            <person name="Patwardhan R.P."/>
            <person name="Pitluck S."/>
            <person name="Pritham E.J."/>
            <person name="Rechtsteiner A."/>
            <person name="Rho M."/>
            <person name="Rogozin I.B."/>
            <person name="Sakarya O."/>
            <person name="Salamov A."/>
            <person name="Schaack S."/>
            <person name="Shapiro H."/>
            <person name="Shiga Y."/>
            <person name="Skalitzky C."/>
            <person name="Smith Z."/>
            <person name="Souvorov A."/>
            <person name="Sung W."/>
            <person name="Tang Z."/>
            <person name="Tsuchiya D."/>
            <person name="Tu H."/>
            <person name="Vos H."/>
            <person name="Wang M."/>
            <person name="Wolf Y.I."/>
            <person name="Yamagata H."/>
            <person name="Yamada T."/>
            <person name="Ye Y."/>
            <person name="Shaw J.R."/>
            <person name="Andrews J."/>
            <person name="Crease T.J."/>
            <person name="Tang H."/>
            <person name="Lucas S.M."/>
            <person name="Robertson H.M."/>
            <person name="Bork P."/>
            <person name="Koonin E.V."/>
            <person name="Zdobnov E.M."/>
            <person name="Grigoriev I.V."/>
            <person name="Lynch M."/>
            <person name="Boore J.L."/>
        </authorList>
    </citation>
    <scope>NUCLEOTIDE SEQUENCE [LARGE SCALE GENOMIC DNA]</scope>
</reference>
<feature type="transmembrane region" description="Helical" evidence="6">
    <location>
        <begin position="48"/>
        <end position="68"/>
    </location>
</feature>
<dbReference type="Proteomes" id="UP000000305">
    <property type="component" value="Unassembled WGS sequence"/>
</dbReference>
<evidence type="ECO:0000313" key="8">
    <source>
        <dbReference type="EMBL" id="EFX61912.1"/>
    </source>
</evidence>
<dbReference type="PANTHER" id="PTHR16172">
    <property type="entry name" value="MAJOR FACILITATOR SUPERFAMILY DOMAIN-CONTAINING PROTEIN 6-LIKE"/>
    <property type="match status" value="1"/>
</dbReference>
<evidence type="ECO:0000259" key="7">
    <source>
        <dbReference type="Pfam" id="PF12832"/>
    </source>
</evidence>
<dbReference type="InterPro" id="IPR024989">
    <property type="entry name" value="MFS_assoc_dom"/>
</dbReference>
<comment type="subcellular location">
    <subcellularLocation>
        <location evidence="1">Membrane</location>
        <topology evidence="1">Multi-pass membrane protein</topology>
    </subcellularLocation>
</comment>
<dbReference type="GO" id="GO:0016020">
    <property type="term" value="C:membrane"/>
    <property type="evidence" value="ECO:0000318"/>
    <property type="project" value="GO_Central"/>
</dbReference>
<evidence type="ECO:0000256" key="6">
    <source>
        <dbReference type="SAM" id="Phobius"/>
    </source>
</evidence>
<dbReference type="InterPro" id="IPR051717">
    <property type="entry name" value="MFS_MFSD6"/>
</dbReference>
<evidence type="ECO:0000256" key="3">
    <source>
        <dbReference type="ARBA" id="ARBA00022692"/>
    </source>
</evidence>
<dbReference type="InParanoid" id="E9I268"/>
<dbReference type="PANTHER" id="PTHR16172:SF35">
    <property type="entry name" value="MAJOR FACILITATOR SUPERFAMILY (MFS) PROFILE DOMAIN-CONTAINING PROTEIN"/>
    <property type="match status" value="1"/>
</dbReference>
<dbReference type="OrthoDB" id="10061976at2759"/>
<evidence type="ECO:0000256" key="1">
    <source>
        <dbReference type="ARBA" id="ARBA00004141"/>
    </source>
</evidence>
<dbReference type="OMA" id="DKIGNFR"/>
<feature type="domain" description="Major facilitator superfamily associated" evidence="7">
    <location>
        <begin position="44"/>
        <end position="507"/>
    </location>
</feature>
<dbReference type="SUPFAM" id="SSF103473">
    <property type="entry name" value="MFS general substrate transporter"/>
    <property type="match status" value="2"/>
</dbReference>
<feature type="transmembrane region" description="Helical" evidence="6">
    <location>
        <begin position="384"/>
        <end position="403"/>
    </location>
</feature>
<feature type="transmembrane region" description="Helical" evidence="6">
    <location>
        <begin position="473"/>
        <end position="497"/>
    </location>
</feature>
<evidence type="ECO:0000313" key="9">
    <source>
        <dbReference type="Proteomes" id="UP000000305"/>
    </source>
</evidence>